<feature type="region of interest" description="Disordered" evidence="1">
    <location>
        <begin position="70"/>
        <end position="95"/>
    </location>
</feature>
<feature type="compositionally biased region" description="Basic and acidic residues" evidence="1">
    <location>
        <begin position="86"/>
        <end position="95"/>
    </location>
</feature>
<evidence type="ECO:0000256" key="2">
    <source>
        <dbReference type="SAM" id="Phobius"/>
    </source>
</evidence>
<protein>
    <submittedName>
        <fullName evidence="3">Uncharacterized protein</fullName>
    </submittedName>
</protein>
<dbReference type="Proteomes" id="UP000230842">
    <property type="component" value="Unassembled WGS sequence"/>
</dbReference>
<comment type="caution">
    <text evidence="3">The sequence shown here is derived from an EMBL/GenBank/DDBJ whole genome shotgun (WGS) entry which is preliminary data.</text>
</comment>
<accession>A0A2M9BKX1</accession>
<keyword evidence="2" id="KW-0812">Transmembrane</keyword>
<gene>
    <name evidence="3" type="ORF">CLV56_2833</name>
</gene>
<feature type="compositionally biased region" description="Basic and acidic residues" evidence="1">
    <location>
        <begin position="183"/>
        <end position="193"/>
    </location>
</feature>
<feature type="transmembrane region" description="Helical" evidence="2">
    <location>
        <begin position="6"/>
        <end position="30"/>
    </location>
</feature>
<sequence length="230" mass="25118">MDWSALWNGTLDFLSVAAWPIVACVALFMFRKRIRDVTSINAGGLGLELEPPTLAGVEAEFSESVAPAFTPVLDEPPEPGAPTAPEARDPALPDSKADVEVVIRAAARAGYMVAATEQFKSIPEPEVEWTDEGPRIAYWKGTSEPAPATVTPADVATPPQPQRTLSALERIARLAPAKSAKQQLEDEIREQIKRQPSHMTESGQDSPLVRRLRMQLTHIDPNSPYAYKKP</sequence>
<dbReference type="RefSeq" id="WP_157805168.1">
    <property type="nucleotide sequence ID" value="NZ_PGEZ01000001.1"/>
</dbReference>
<evidence type="ECO:0000313" key="3">
    <source>
        <dbReference type="EMBL" id="PJJ58581.1"/>
    </source>
</evidence>
<organism evidence="3 4">
    <name type="scientific">Mumia flava</name>
    <dbReference type="NCBI Taxonomy" id="1348852"/>
    <lineage>
        <taxon>Bacteria</taxon>
        <taxon>Bacillati</taxon>
        <taxon>Actinomycetota</taxon>
        <taxon>Actinomycetes</taxon>
        <taxon>Propionibacteriales</taxon>
        <taxon>Nocardioidaceae</taxon>
        <taxon>Mumia</taxon>
    </lineage>
</organism>
<dbReference type="AlphaFoldDB" id="A0A2M9BKX1"/>
<keyword evidence="2" id="KW-0472">Membrane</keyword>
<keyword evidence="4" id="KW-1185">Reference proteome</keyword>
<feature type="region of interest" description="Disordered" evidence="1">
    <location>
        <begin position="176"/>
        <end position="208"/>
    </location>
</feature>
<keyword evidence="2" id="KW-1133">Transmembrane helix</keyword>
<dbReference type="EMBL" id="PGEZ01000001">
    <property type="protein sequence ID" value="PJJ58581.1"/>
    <property type="molecule type" value="Genomic_DNA"/>
</dbReference>
<proteinExistence type="predicted"/>
<name>A0A2M9BKX1_9ACTN</name>
<evidence type="ECO:0000313" key="4">
    <source>
        <dbReference type="Proteomes" id="UP000230842"/>
    </source>
</evidence>
<reference evidence="3 4" key="1">
    <citation type="submission" date="2017-11" db="EMBL/GenBank/DDBJ databases">
        <title>Genomic Encyclopedia of Archaeal and Bacterial Type Strains, Phase II (KMG-II): From Individual Species to Whole Genera.</title>
        <authorList>
            <person name="Goeker M."/>
        </authorList>
    </citation>
    <scope>NUCLEOTIDE SEQUENCE [LARGE SCALE GENOMIC DNA]</scope>
    <source>
        <strain evidence="3 4">DSM 27763</strain>
    </source>
</reference>
<evidence type="ECO:0000256" key="1">
    <source>
        <dbReference type="SAM" id="MobiDB-lite"/>
    </source>
</evidence>